<dbReference type="EMBL" id="BLXT01004024">
    <property type="protein sequence ID" value="GFO08914.1"/>
    <property type="molecule type" value="Genomic_DNA"/>
</dbReference>
<evidence type="ECO:0000313" key="3">
    <source>
        <dbReference type="Proteomes" id="UP000735302"/>
    </source>
</evidence>
<feature type="region of interest" description="Disordered" evidence="1">
    <location>
        <begin position="62"/>
        <end position="89"/>
    </location>
</feature>
<evidence type="ECO:0000313" key="2">
    <source>
        <dbReference type="EMBL" id="GFO08914.1"/>
    </source>
</evidence>
<organism evidence="2 3">
    <name type="scientific">Plakobranchus ocellatus</name>
    <dbReference type="NCBI Taxonomy" id="259542"/>
    <lineage>
        <taxon>Eukaryota</taxon>
        <taxon>Metazoa</taxon>
        <taxon>Spiralia</taxon>
        <taxon>Lophotrochozoa</taxon>
        <taxon>Mollusca</taxon>
        <taxon>Gastropoda</taxon>
        <taxon>Heterobranchia</taxon>
        <taxon>Euthyneura</taxon>
        <taxon>Panpulmonata</taxon>
        <taxon>Sacoglossa</taxon>
        <taxon>Placobranchoidea</taxon>
        <taxon>Plakobranchidae</taxon>
        <taxon>Plakobranchus</taxon>
    </lineage>
</organism>
<keyword evidence="3" id="KW-1185">Reference proteome</keyword>
<sequence>MGFQRDCTFSKIVLVVFELKSPNGSQAVFALDCATLMPWIFKETALFLRLCWWYSNLRAPDRTKQAPVHTPPILESTFDPGTRGGRIQA</sequence>
<proteinExistence type="predicted"/>
<accession>A0AAV4AMC2</accession>
<name>A0AAV4AMC2_9GAST</name>
<dbReference type="Proteomes" id="UP000735302">
    <property type="component" value="Unassembled WGS sequence"/>
</dbReference>
<reference evidence="2 3" key="1">
    <citation type="journal article" date="2021" name="Elife">
        <title>Chloroplast acquisition without the gene transfer in kleptoplastic sea slugs, Plakobranchus ocellatus.</title>
        <authorList>
            <person name="Maeda T."/>
            <person name="Takahashi S."/>
            <person name="Yoshida T."/>
            <person name="Shimamura S."/>
            <person name="Takaki Y."/>
            <person name="Nagai Y."/>
            <person name="Toyoda A."/>
            <person name="Suzuki Y."/>
            <person name="Arimoto A."/>
            <person name="Ishii H."/>
            <person name="Satoh N."/>
            <person name="Nishiyama T."/>
            <person name="Hasebe M."/>
            <person name="Maruyama T."/>
            <person name="Minagawa J."/>
            <person name="Obokata J."/>
            <person name="Shigenobu S."/>
        </authorList>
    </citation>
    <scope>NUCLEOTIDE SEQUENCE [LARGE SCALE GENOMIC DNA]</scope>
</reference>
<protein>
    <submittedName>
        <fullName evidence="2">Uncharacterized protein</fullName>
    </submittedName>
</protein>
<comment type="caution">
    <text evidence="2">The sequence shown here is derived from an EMBL/GenBank/DDBJ whole genome shotgun (WGS) entry which is preliminary data.</text>
</comment>
<evidence type="ECO:0000256" key="1">
    <source>
        <dbReference type="SAM" id="MobiDB-lite"/>
    </source>
</evidence>
<dbReference type="AlphaFoldDB" id="A0AAV4AMC2"/>
<gene>
    <name evidence="2" type="ORF">PoB_003541900</name>
</gene>